<reference evidence="2 3" key="1">
    <citation type="submission" date="2019-07" db="EMBL/GenBank/DDBJ databases">
        <title>Pseudomonas mangiferae sp. nov., isolated from bark of mango tree in Thailand.</title>
        <authorList>
            <person name="Srisuk N."/>
            <person name="Anurat P."/>
        </authorList>
    </citation>
    <scope>NUCLEOTIDE SEQUENCE [LARGE SCALE GENOMIC DNA]</scope>
    <source>
        <strain evidence="2 3">DMKU_BBB3-04</strain>
    </source>
</reference>
<organism evidence="2 3">
    <name type="scientific">Pseudomonas mangiferae</name>
    <dbReference type="NCBI Taxonomy" id="2593654"/>
    <lineage>
        <taxon>Bacteria</taxon>
        <taxon>Pseudomonadati</taxon>
        <taxon>Pseudomonadota</taxon>
        <taxon>Gammaproteobacteria</taxon>
        <taxon>Pseudomonadales</taxon>
        <taxon>Pseudomonadaceae</taxon>
        <taxon>Pseudomonas</taxon>
    </lineage>
</organism>
<gene>
    <name evidence="2" type="ORF">FM069_10830</name>
</gene>
<keyword evidence="3" id="KW-1185">Reference proteome</keyword>
<feature type="signal peptide" evidence="1">
    <location>
        <begin position="1"/>
        <end position="20"/>
    </location>
</feature>
<protein>
    <recommendedName>
        <fullName evidence="4">Peptidase C39 family protein</fullName>
    </recommendedName>
</protein>
<feature type="chain" id="PRO_5021916928" description="Peptidase C39 family protein" evidence="1">
    <location>
        <begin position="21"/>
        <end position="212"/>
    </location>
</feature>
<evidence type="ECO:0000256" key="1">
    <source>
        <dbReference type="SAM" id="SignalP"/>
    </source>
</evidence>
<sequence length="212" mass="22825">MPVILASLLWLSACSGPALSPSVQALPESVELSGVPFFQQRAYQSAPATLASLLTAQGEVITPGLLEKPLHLPEDEKGLPERIVEVANRHGLVGYPLQPNLDALLVQVAAGNPVLVHLDEGWLGSPRFALLIGYDRMKRHVILRAGAERRVQMTFSDFLGDWREGGHWAVLLQSPVNVPANVDRARWLQGADALDRAGQANAAAVARRQVGG</sequence>
<dbReference type="OrthoDB" id="5611441at2"/>
<name>A0A553GZX4_9PSED</name>
<evidence type="ECO:0000313" key="2">
    <source>
        <dbReference type="EMBL" id="TRX75036.1"/>
    </source>
</evidence>
<dbReference type="EMBL" id="VJOY01000006">
    <property type="protein sequence ID" value="TRX75036.1"/>
    <property type="molecule type" value="Genomic_DNA"/>
</dbReference>
<evidence type="ECO:0008006" key="4">
    <source>
        <dbReference type="Google" id="ProtNLM"/>
    </source>
</evidence>
<proteinExistence type="predicted"/>
<dbReference type="AlphaFoldDB" id="A0A553GZX4"/>
<accession>A0A553GZX4</accession>
<dbReference type="Proteomes" id="UP000315235">
    <property type="component" value="Unassembled WGS sequence"/>
</dbReference>
<evidence type="ECO:0000313" key="3">
    <source>
        <dbReference type="Proteomes" id="UP000315235"/>
    </source>
</evidence>
<dbReference type="Gene3D" id="3.90.70.10">
    <property type="entry name" value="Cysteine proteinases"/>
    <property type="match status" value="1"/>
</dbReference>
<keyword evidence="1" id="KW-0732">Signal</keyword>
<comment type="caution">
    <text evidence="2">The sequence shown here is derived from an EMBL/GenBank/DDBJ whole genome shotgun (WGS) entry which is preliminary data.</text>
</comment>